<dbReference type="RefSeq" id="WP_111660669.1">
    <property type="nucleotide sequence ID" value="NZ_QLLO01000009.1"/>
</dbReference>
<evidence type="ECO:0000313" key="5">
    <source>
        <dbReference type="Proteomes" id="UP000248703"/>
    </source>
</evidence>
<feature type="domain" description="Secretion system C-terminal sorting" evidence="3">
    <location>
        <begin position="1375"/>
        <end position="1436"/>
    </location>
</feature>
<dbReference type="Pfam" id="PF13385">
    <property type="entry name" value="Laminin_G_3"/>
    <property type="match status" value="1"/>
</dbReference>
<accession>A0A327R7Q7</accession>
<dbReference type="SUPFAM" id="SSF103647">
    <property type="entry name" value="TSP type-3 repeat"/>
    <property type="match status" value="1"/>
</dbReference>
<comment type="caution">
    <text evidence="4">The sequence shown here is derived from an EMBL/GenBank/DDBJ whole genome shotgun (WGS) entry which is preliminary data.</text>
</comment>
<dbReference type="Gene3D" id="4.10.1080.10">
    <property type="entry name" value="TSP type-3 repeat"/>
    <property type="match status" value="1"/>
</dbReference>
<evidence type="ECO:0000259" key="3">
    <source>
        <dbReference type="Pfam" id="PF18962"/>
    </source>
</evidence>
<dbReference type="OrthoDB" id="9805017at2"/>
<reference evidence="4 5" key="1">
    <citation type="submission" date="2018-06" db="EMBL/GenBank/DDBJ databases">
        <title>Genomic Encyclopedia of Archaeal and Bacterial Type Strains, Phase II (KMG-II): from individual species to whole genera.</title>
        <authorList>
            <person name="Goeker M."/>
        </authorList>
    </citation>
    <scope>NUCLEOTIDE SEQUENCE [LARGE SCALE GENOMIC DNA]</scope>
    <source>
        <strain evidence="4 5">DSM 24464</strain>
    </source>
</reference>
<evidence type="ECO:0000256" key="2">
    <source>
        <dbReference type="SAM" id="SignalP"/>
    </source>
</evidence>
<proteinExistence type="predicted"/>
<dbReference type="GO" id="GO:0004553">
    <property type="term" value="F:hydrolase activity, hydrolyzing O-glycosyl compounds"/>
    <property type="evidence" value="ECO:0007669"/>
    <property type="project" value="UniProtKB-ARBA"/>
</dbReference>
<evidence type="ECO:0000313" key="4">
    <source>
        <dbReference type="EMBL" id="RAJ12148.1"/>
    </source>
</evidence>
<dbReference type="InterPro" id="IPR028974">
    <property type="entry name" value="TSP_type-3_rpt"/>
</dbReference>
<feature type="chain" id="PRO_5016296529" evidence="2">
    <location>
        <begin position="24"/>
        <end position="1437"/>
    </location>
</feature>
<dbReference type="GO" id="GO:0005975">
    <property type="term" value="P:carbohydrate metabolic process"/>
    <property type="evidence" value="ECO:0007669"/>
    <property type="project" value="UniProtKB-ARBA"/>
</dbReference>
<evidence type="ECO:0000256" key="1">
    <source>
        <dbReference type="ARBA" id="ARBA00022729"/>
    </source>
</evidence>
<dbReference type="Gene3D" id="2.60.120.260">
    <property type="entry name" value="Galactose-binding domain-like"/>
    <property type="match status" value="1"/>
</dbReference>
<dbReference type="InterPro" id="IPR026444">
    <property type="entry name" value="Secre_tail"/>
</dbReference>
<organism evidence="4 5">
    <name type="scientific">Olleya aquimaris</name>
    <dbReference type="NCBI Taxonomy" id="639310"/>
    <lineage>
        <taxon>Bacteria</taxon>
        <taxon>Pseudomonadati</taxon>
        <taxon>Bacteroidota</taxon>
        <taxon>Flavobacteriia</taxon>
        <taxon>Flavobacteriales</taxon>
        <taxon>Flavobacteriaceae</taxon>
    </lineage>
</organism>
<gene>
    <name evidence="4" type="ORF">LY08_02401</name>
</gene>
<dbReference type="SUPFAM" id="SSF49899">
    <property type="entry name" value="Concanavalin A-like lectins/glucanases"/>
    <property type="match status" value="1"/>
</dbReference>
<dbReference type="Gene3D" id="2.60.120.200">
    <property type="match status" value="1"/>
</dbReference>
<dbReference type="NCBIfam" id="TIGR04183">
    <property type="entry name" value="Por_Secre_tail"/>
    <property type="match status" value="1"/>
</dbReference>
<keyword evidence="1 2" id="KW-0732">Signal</keyword>
<dbReference type="Proteomes" id="UP000248703">
    <property type="component" value="Unassembled WGS sequence"/>
</dbReference>
<keyword evidence="5" id="KW-1185">Reference proteome</keyword>
<dbReference type="Pfam" id="PF18962">
    <property type="entry name" value="Por_Secre_tail"/>
    <property type="match status" value="1"/>
</dbReference>
<dbReference type="EMBL" id="QLLO01000009">
    <property type="protein sequence ID" value="RAJ12148.1"/>
    <property type="molecule type" value="Genomic_DNA"/>
</dbReference>
<feature type="signal peptide" evidence="2">
    <location>
        <begin position="1"/>
        <end position="23"/>
    </location>
</feature>
<name>A0A327R7Q7_9FLAO</name>
<dbReference type="InterPro" id="IPR013320">
    <property type="entry name" value="ConA-like_dom_sf"/>
</dbReference>
<protein>
    <submittedName>
        <fullName evidence="4">Putative secreted protein (Por secretion system target)</fullName>
    </submittedName>
</protein>
<dbReference type="GO" id="GO:0005509">
    <property type="term" value="F:calcium ion binding"/>
    <property type="evidence" value="ECO:0007669"/>
    <property type="project" value="InterPro"/>
</dbReference>
<sequence>MNLKLLILTASLFVLHQTTFSQCSLTGNDIACDDFSSNNNSGGSGWSGNWLTSGSPSFTGGQVFMNGGSNRIIGRQVNLTGYDNATLTFTWRCVDSSSGFESGDFIDVAISTDGGASFSTTLFTRNGDQICPSSNNSESGTITVPITTSGGANTILRFRSATNSGSEDIYWDDIIVKATVNADPCDAVASGNLDTDGDGISDICDVDDDNDGILDVDECSDLGKQPLLDPDFEDVDILTLDGVAGVDVTGTSGLWKGDASYIPDWESADMTNNHLEIWHNTQQASNDSGGQAFSGEQWAEVNATTNDGLYQDIATTPGDVLNWSFAHRKRTGFAGSAQEDIVRLLIGDANGTLTSQGVFSSASDASWTEHSGIYVVPAGQTTTRLTFEAISVASGSSSTTSGNFVDKVQLYVSPNCEDEDADGLPDYLDLDSDNDGIPDNVEAQSTLGYIAPSGTVNTSGPYIGLWDNYGTGLTVEDTDGDGTPDFRDSDSDNDGLLDIEENGMIANSITLFSDSDNDGLDNLFEGSNLVDFNDVNDEINNPSSSVLPDTDSDLYSGGDLDYRDYFNVNPPYSATLDFDGIDDYAEVNSTINGLSEYTVSLWFKYNGPTLNNSEEVFVMGQKDVFEITIKNWASPYNPTYNGINSKAFYNNSEFSGVSTGWRFKRSDWTNVTVAVRQNGGKVETKIYRNGFASSNWASLTGTLSTNSEPLRLGIVSGVNDFDYNFEGWMDEVRVFDKALTSDQIQRMVFQEIESNAGNVYGSVISKDIIDISNGTKIPWNNLVSYYPMTNIVSSRALDYSNNNNPLMLYNITSVLEQTAPMPFETVSDGDWTQESTWLHGDVWDIENLPVFTPSSQSPEAWSIVKIHNNVTTSRSHKGIGLFIDQDKSLTVNGTNSIDNSWYLELNGTLNLKNDSQLIQGINSDLVTSSEGRILRGQEGQSSVYRYNYWGSPVGQKTATTLLNNNGSTNNPNNTAFILDQLKDASNNNVLFTSALHEDGKISNYWLYNYQNGVTYYDWGVLNTSTPLLSGTGYTQKGGGSLSEYIFDGKPNNGTILLSATDTGGSGSVGGSSKTEYLLGNPYPSALDANQFILDNSSVISGEIYLWEQWAGDSHILNAYEGGYATLNLLGGVKAYQFVGLNGANNGSQDGLKTPTRYLPVAQGFMVEVANDGEIVFNNNQRVFKTEASGDSIFFKTQNTQEQSEPELAEAIQKIRLEFKTSNNLGRELLLGFSSITTDGFDYGYDAKVYETSVNDLTMPLNNDKTVIQAFSSITSDKVIDLNFIADGLTTYSIKAIALENIESTQEVYLLDNLTGVYHNLNGNQEYNFTSEAGEYNDRFDLVFQNKSAVLGVDNFETDNSLIYYSTSQETLFVKGLKTEAKVVKLYNALGQEVYNNVSITNQQLENGLKFSNLSTGLYIVSIKTENNQTIDKKIIIE</sequence>